<evidence type="ECO:0000313" key="10">
    <source>
        <dbReference type="EMBL" id="AKG45780.1"/>
    </source>
</evidence>
<evidence type="ECO:0000256" key="5">
    <source>
        <dbReference type="ARBA" id="ARBA00023054"/>
    </source>
</evidence>
<dbReference type="Proteomes" id="UP000034034">
    <property type="component" value="Chromosome"/>
</dbReference>
<dbReference type="InterPro" id="IPR010935">
    <property type="entry name" value="SMC_hinge"/>
</dbReference>
<feature type="coiled-coil region" evidence="7">
    <location>
        <begin position="248"/>
        <end position="275"/>
    </location>
</feature>
<dbReference type="InterPro" id="IPR011890">
    <property type="entry name" value="SMC_prok"/>
</dbReference>
<dbReference type="FunFam" id="3.40.50.300:FF:000901">
    <property type="entry name" value="Chromosome partition protein Smc"/>
    <property type="match status" value="1"/>
</dbReference>
<dbReference type="SUPFAM" id="SSF52540">
    <property type="entry name" value="P-loop containing nucleoside triphosphate hydrolases"/>
    <property type="match status" value="1"/>
</dbReference>
<evidence type="ECO:0000313" key="11">
    <source>
        <dbReference type="Proteomes" id="UP000034034"/>
    </source>
</evidence>
<feature type="compositionally biased region" description="Basic and acidic residues" evidence="8">
    <location>
        <begin position="583"/>
        <end position="605"/>
    </location>
</feature>
<dbReference type="CDD" id="cd03278">
    <property type="entry name" value="ABC_SMC_barmotin"/>
    <property type="match status" value="2"/>
</dbReference>
<feature type="compositionally biased region" description="Basic and acidic residues" evidence="8">
    <location>
        <begin position="319"/>
        <end position="333"/>
    </location>
</feature>
<dbReference type="STRING" id="408015.SXIM_43960"/>
<keyword evidence="2 7" id="KW-0963">Cytoplasm</keyword>
<feature type="region of interest" description="Disordered" evidence="8">
    <location>
        <begin position="419"/>
        <end position="444"/>
    </location>
</feature>
<dbReference type="EMBL" id="CP009922">
    <property type="protein sequence ID" value="AKG45780.1"/>
    <property type="molecule type" value="Genomic_DNA"/>
</dbReference>
<feature type="region of interest" description="Disordered" evidence="8">
    <location>
        <begin position="806"/>
        <end position="831"/>
    </location>
</feature>
<dbReference type="GO" id="GO:0005694">
    <property type="term" value="C:chromosome"/>
    <property type="evidence" value="ECO:0007669"/>
    <property type="project" value="InterPro"/>
</dbReference>
<dbReference type="Gene3D" id="3.40.50.300">
    <property type="entry name" value="P-loop containing nucleotide triphosphate hydrolases"/>
    <property type="match status" value="2"/>
</dbReference>
<comment type="subunit">
    <text evidence="7">Homodimer.</text>
</comment>
<dbReference type="InterPro" id="IPR036277">
    <property type="entry name" value="SMC_hinge_sf"/>
</dbReference>
<dbReference type="GO" id="GO:0030261">
    <property type="term" value="P:chromosome condensation"/>
    <property type="evidence" value="ECO:0007669"/>
    <property type="project" value="InterPro"/>
</dbReference>
<feature type="region of interest" description="Disordered" evidence="8">
    <location>
        <begin position="1055"/>
        <end position="1096"/>
    </location>
</feature>
<dbReference type="Gene3D" id="1.20.1060.20">
    <property type="match status" value="1"/>
</dbReference>
<evidence type="ECO:0000256" key="4">
    <source>
        <dbReference type="ARBA" id="ARBA00022840"/>
    </source>
</evidence>
<feature type="region of interest" description="Disordered" evidence="8">
    <location>
        <begin position="308"/>
        <end position="333"/>
    </location>
</feature>
<dbReference type="SUPFAM" id="SSF75553">
    <property type="entry name" value="Smc hinge domain"/>
    <property type="match status" value="2"/>
</dbReference>
<dbReference type="InterPro" id="IPR024704">
    <property type="entry name" value="SMC"/>
</dbReference>
<dbReference type="SMART" id="SM00968">
    <property type="entry name" value="SMC_hinge"/>
    <property type="match status" value="1"/>
</dbReference>
<feature type="coiled-coil region" evidence="7">
    <location>
        <begin position="1117"/>
        <end position="1151"/>
    </location>
</feature>
<evidence type="ECO:0000256" key="2">
    <source>
        <dbReference type="ARBA" id="ARBA00022490"/>
    </source>
</evidence>
<name>A0A0F7FYF8_9ACTN</name>
<dbReference type="HOGENOM" id="CLU_001042_2_0_11"/>
<feature type="coiled-coil region" evidence="7">
    <location>
        <begin position="167"/>
        <end position="201"/>
    </location>
</feature>
<evidence type="ECO:0000256" key="7">
    <source>
        <dbReference type="HAMAP-Rule" id="MF_01894"/>
    </source>
</evidence>
<dbReference type="HAMAP" id="MF_01894">
    <property type="entry name" value="Smc_prok"/>
    <property type="match status" value="1"/>
</dbReference>
<dbReference type="GO" id="GO:0007059">
    <property type="term" value="P:chromosome segregation"/>
    <property type="evidence" value="ECO:0007669"/>
    <property type="project" value="UniProtKB-UniRule"/>
</dbReference>
<feature type="binding site" evidence="7">
    <location>
        <begin position="32"/>
        <end position="39"/>
    </location>
    <ligand>
        <name>ATP</name>
        <dbReference type="ChEBI" id="CHEBI:30616"/>
    </ligand>
</feature>
<feature type="region of interest" description="Disordered" evidence="8">
    <location>
        <begin position="575"/>
        <end position="700"/>
    </location>
</feature>
<keyword evidence="4 7" id="KW-0067">ATP-binding</keyword>
<gene>
    <name evidence="7" type="primary">smc</name>
    <name evidence="10" type="ORF">SXIM_43960</name>
</gene>
<protein>
    <recommendedName>
        <fullName evidence="7">Chromosome partition protein Smc</fullName>
    </recommendedName>
</protein>
<dbReference type="Gene3D" id="3.30.70.1620">
    <property type="match status" value="1"/>
</dbReference>
<comment type="subcellular location">
    <subcellularLocation>
        <location evidence="1 7">Cytoplasm</location>
    </subcellularLocation>
</comment>
<feature type="coiled-coil region" evidence="7">
    <location>
        <begin position="936"/>
        <end position="1019"/>
    </location>
</feature>
<accession>A0A0F7FYF8</accession>
<evidence type="ECO:0000256" key="1">
    <source>
        <dbReference type="ARBA" id="ARBA00004496"/>
    </source>
</evidence>
<evidence type="ECO:0000256" key="6">
    <source>
        <dbReference type="ARBA" id="ARBA00023125"/>
    </source>
</evidence>
<dbReference type="Pfam" id="PF02463">
    <property type="entry name" value="SMC_N"/>
    <property type="match status" value="1"/>
</dbReference>
<dbReference type="PANTHER" id="PTHR43977">
    <property type="entry name" value="STRUCTURAL MAINTENANCE OF CHROMOSOMES PROTEIN 3"/>
    <property type="match status" value="1"/>
</dbReference>
<feature type="domain" description="SMC hinge" evidence="9">
    <location>
        <begin position="512"/>
        <end position="740"/>
    </location>
</feature>
<organism evidence="10 11">
    <name type="scientific">Streptomyces xiamenensis</name>
    <dbReference type="NCBI Taxonomy" id="408015"/>
    <lineage>
        <taxon>Bacteria</taxon>
        <taxon>Bacillati</taxon>
        <taxon>Actinomycetota</taxon>
        <taxon>Actinomycetes</taxon>
        <taxon>Kitasatosporales</taxon>
        <taxon>Streptomycetaceae</taxon>
        <taxon>Streptomyces</taxon>
    </lineage>
</organism>
<evidence type="ECO:0000256" key="3">
    <source>
        <dbReference type="ARBA" id="ARBA00022741"/>
    </source>
</evidence>
<comment type="domain">
    <text evidence="7">Contains large globular domains required for ATP hydrolysis at each terminus and a third globular domain forming a flexible hinge near the middle of the molecule. These domains are separated by coiled-coil structures.</text>
</comment>
<dbReference type="GO" id="GO:0005737">
    <property type="term" value="C:cytoplasm"/>
    <property type="evidence" value="ECO:0007669"/>
    <property type="project" value="UniProtKB-SubCell"/>
</dbReference>
<dbReference type="PIRSF" id="PIRSF005719">
    <property type="entry name" value="SMC"/>
    <property type="match status" value="1"/>
</dbReference>
<proteinExistence type="inferred from homology"/>
<keyword evidence="5 7" id="KW-0175">Coiled coil</keyword>
<dbReference type="KEGG" id="sxi:SXIM_43960"/>
<dbReference type="InterPro" id="IPR003395">
    <property type="entry name" value="RecF/RecN/SMC_N"/>
</dbReference>
<keyword evidence="11" id="KW-1185">Reference proteome</keyword>
<dbReference type="PATRIC" id="fig|408015.6.peg.4449"/>
<dbReference type="FunFam" id="3.40.50.300:FF:000984">
    <property type="entry name" value="Chromosome partition protein Smc"/>
    <property type="match status" value="1"/>
</dbReference>
<dbReference type="InterPro" id="IPR027417">
    <property type="entry name" value="P-loop_NTPase"/>
</dbReference>
<dbReference type="RefSeq" id="WP_030738372.1">
    <property type="nucleotide sequence ID" value="NZ_CP009922.3"/>
</dbReference>
<feature type="compositionally biased region" description="Basic and acidic residues" evidence="8">
    <location>
        <begin position="806"/>
        <end position="830"/>
    </location>
</feature>
<evidence type="ECO:0000259" key="9">
    <source>
        <dbReference type="SMART" id="SM00968"/>
    </source>
</evidence>
<dbReference type="GO" id="GO:0016887">
    <property type="term" value="F:ATP hydrolysis activity"/>
    <property type="evidence" value="ECO:0007669"/>
    <property type="project" value="InterPro"/>
</dbReference>
<dbReference type="GO" id="GO:0003677">
    <property type="term" value="F:DNA binding"/>
    <property type="evidence" value="ECO:0007669"/>
    <property type="project" value="UniProtKB-UniRule"/>
</dbReference>
<dbReference type="Pfam" id="PF06470">
    <property type="entry name" value="SMC_hinge"/>
    <property type="match status" value="1"/>
</dbReference>
<dbReference type="GO" id="GO:0005524">
    <property type="term" value="F:ATP binding"/>
    <property type="evidence" value="ECO:0007669"/>
    <property type="project" value="UniProtKB-UniRule"/>
</dbReference>
<reference evidence="10" key="1">
    <citation type="submission" date="2019-08" db="EMBL/GenBank/DDBJ databases">
        <title>Complete genome sequence of a mangrove-derived Streptomyces xiamenensis.</title>
        <authorList>
            <person name="Xu J."/>
        </authorList>
    </citation>
    <scope>NUCLEOTIDE SEQUENCE</scope>
    <source>
        <strain evidence="10">318</strain>
    </source>
</reference>
<keyword evidence="3 7" id="KW-0547">Nucleotide-binding</keyword>
<comment type="function">
    <text evidence="7">Required for chromosome condensation and partitioning.</text>
</comment>
<dbReference type="GO" id="GO:0006260">
    <property type="term" value="P:DNA replication"/>
    <property type="evidence" value="ECO:0007669"/>
    <property type="project" value="UniProtKB-UniRule"/>
</dbReference>
<evidence type="ECO:0000256" key="8">
    <source>
        <dbReference type="SAM" id="MobiDB-lite"/>
    </source>
</evidence>
<dbReference type="GO" id="GO:0007062">
    <property type="term" value="P:sister chromatid cohesion"/>
    <property type="evidence" value="ECO:0007669"/>
    <property type="project" value="InterPro"/>
</dbReference>
<sequence length="1302" mass="138736">MHLKSLTLRGFKSFASATTLRFEPGITCVVGPNGSGKSNVVDALTWVMGEQGAKSLRGGKMEDVIFAGTTGRPPLGRAEVSLTIDNADGALPIDYAEVTITRIMFRNGGSEYQINGDTCRLLDVQDLLSDSGIGREMHVIVGQGQLDSVLHADPAGRRAFIEEAAGVLKHRKRKEKALRKLDAMQANFARVQDLTDELRRQLKPLGRQAAVARRAAVIQADLRDARLRLLADELTTQRRALAAEIADESALKERKETAEQRLREAARAETALEEEVRALTPRLQGAQQTWYELSQLAERVRGTRSLAQARIASAGSGQPEERRGRDPEDMAREAARIREQEAELEAALEAAGRALEDTVEHRAGLERELAAEERRLRDAARAVADRREGLARLHGQAAAARSRAAAAQAEIDRLTAAHEDATRRAESARNEHRTLGDEVAGRDAGDGELAAEHERAGERLAAADAALSAARDALTLAERERAALDARHEALSLGLRRKDGSGALLAAADTLGGVLGPAAELLTVTPGFEVPVAAALGAAADAIAVDGPGTAVEALKLLRTTNAGRAALLVTTPKAVPAARAPRPIEDAGGEHGDSAAARPGDRAGQHPGPTAPTAAGPAGELERPGDGHGPGRPGGAERAVAAGAGPTGGPAVRAALAEDQAQRDHTPGQPRGGALPTARSGGGHGPGTPPARTVEGTDPTARRAAADLVDGPEDILATVRWLLRDTVVVAGLDDAADLLAGAGALTAVTAGGDVLSRGLAQGGSATAPSLLEVQASVDETAARLRELETHCEELTRARAAAEAERRERAAEAEDLRRRLTTAERERSRVGQDLGRLAGAARAAAGEAERSAAAVARAREALETATAQAEELAERLAVAEDAAQDDEDPDTTARDRLAADGANARQTEMEARLQVRTHEERVKALAGRADALDRGARAEREARARAEQRRARLRHEVAVATAVADGAAQLLAHVEASLTRAEQDRAAAETARAAKENALSTARAAGRELKAELDKLTDSVHRGEVLGAEKRLRIRQLEERSLEELGVEPEALLAEYGPDQPVPPSPPAEGETLPDDPAHPRNQPRPFQRGEQEKRLKAAERAYKQLGKVNPLALEEFAALEERHQFLSEQLEDLKKTRTELLGLIKEVDERVEQVFTDAFHDTAREFEGVFSRLFPGGDGRLVLTDPADMLSTGVEVEARPPGKKVKRLSLLSGGERSLTAVALLVSIFKARPSPFYVMDEVEAALDDTNLQRLIRIMRELRDSSQLIVITHQKRTMEVADALYGVSMQGDGVSKVISQRLG</sequence>
<feature type="compositionally biased region" description="Low complexity" evidence="8">
    <location>
        <begin position="608"/>
        <end position="620"/>
    </location>
</feature>
<feature type="compositionally biased region" description="Low complexity" evidence="8">
    <location>
        <begin position="637"/>
        <end position="656"/>
    </location>
</feature>
<comment type="similarity">
    <text evidence="7">Belongs to the SMC family.</text>
</comment>
<keyword evidence="6 7" id="KW-0238">DNA-binding</keyword>